<reference evidence="1 2" key="1">
    <citation type="submission" date="2017-12" db="EMBL/GenBank/DDBJ databases">
        <title>High-resolution comparative analysis of great ape genomes.</title>
        <authorList>
            <person name="Pollen A."/>
            <person name="Hastie A."/>
            <person name="Hormozdiari F."/>
            <person name="Dougherty M."/>
            <person name="Liu R."/>
            <person name="Chaisson M."/>
            <person name="Hoppe E."/>
            <person name="Hill C."/>
            <person name="Pang A."/>
            <person name="Hillier L."/>
            <person name="Baker C."/>
            <person name="Armstrong J."/>
            <person name="Shendure J."/>
            <person name="Paten B."/>
            <person name="Wilson R."/>
            <person name="Chao H."/>
            <person name="Schneider V."/>
            <person name="Ventura M."/>
            <person name="Kronenberg Z."/>
            <person name="Murali S."/>
            <person name="Gordon D."/>
            <person name="Cantsilieris S."/>
            <person name="Munson K."/>
            <person name="Nelson B."/>
            <person name="Raja A."/>
            <person name="Underwood J."/>
            <person name="Diekhans M."/>
            <person name="Fiddes I."/>
            <person name="Haussler D."/>
            <person name="Eichler E."/>
        </authorList>
    </citation>
    <scope>NUCLEOTIDE SEQUENCE [LARGE SCALE GENOMIC DNA]</scope>
    <source>
        <strain evidence="1">Yerkes chimp pedigree #C0471</strain>
    </source>
</reference>
<feature type="non-terminal residue" evidence="1">
    <location>
        <position position="33"/>
    </location>
</feature>
<proteinExistence type="predicted"/>
<comment type="caution">
    <text evidence="1">The sequence shown here is derived from an EMBL/GenBank/DDBJ whole genome shotgun (WGS) entry which is preliminary data.</text>
</comment>
<evidence type="ECO:0000313" key="1">
    <source>
        <dbReference type="EMBL" id="PNI42781.1"/>
    </source>
</evidence>
<protein>
    <submittedName>
        <fullName evidence="1">POLG isoform 14</fullName>
    </submittedName>
</protein>
<gene>
    <name evidence="1" type="ORF">CK820_G0032283</name>
</gene>
<dbReference type="EMBL" id="NBAG03000308">
    <property type="protein sequence ID" value="PNI42781.1"/>
    <property type="molecule type" value="Genomic_DNA"/>
</dbReference>
<sequence length="33" mass="3725">QQMYAATKGLRCVAQEALPWNDGDNTAPRYRLS</sequence>
<dbReference type="Proteomes" id="UP000236370">
    <property type="component" value="Unassembled WGS sequence"/>
</dbReference>
<evidence type="ECO:0000313" key="2">
    <source>
        <dbReference type="Proteomes" id="UP000236370"/>
    </source>
</evidence>
<feature type="non-terminal residue" evidence="1">
    <location>
        <position position="1"/>
    </location>
</feature>
<organism evidence="1 2">
    <name type="scientific">Pan troglodytes</name>
    <name type="common">Chimpanzee</name>
    <dbReference type="NCBI Taxonomy" id="9598"/>
    <lineage>
        <taxon>Eukaryota</taxon>
        <taxon>Metazoa</taxon>
        <taxon>Chordata</taxon>
        <taxon>Craniata</taxon>
        <taxon>Vertebrata</taxon>
        <taxon>Euteleostomi</taxon>
        <taxon>Mammalia</taxon>
        <taxon>Eutheria</taxon>
        <taxon>Euarchontoglires</taxon>
        <taxon>Primates</taxon>
        <taxon>Haplorrhini</taxon>
        <taxon>Catarrhini</taxon>
        <taxon>Hominidae</taxon>
        <taxon>Pan</taxon>
    </lineage>
</organism>
<accession>A0A2J8L684</accession>
<name>A0A2J8L684_PANTR</name>
<dbReference type="AlphaFoldDB" id="A0A2J8L684"/>